<evidence type="ECO:0000313" key="3">
    <source>
        <dbReference type="Proteomes" id="UP000694393"/>
    </source>
</evidence>
<name>A0A8C8RW82_9SAUR</name>
<dbReference type="GO" id="GO:0004090">
    <property type="term" value="F:carbonyl reductase (NADPH) activity"/>
    <property type="evidence" value="ECO:0007669"/>
    <property type="project" value="TreeGrafter"/>
</dbReference>
<dbReference type="InterPro" id="IPR002347">
    <property type="entry name" value="SDR_fam"/>
</dbReference>
<keyword evidence="3" id="KW-1185">Reference proteome</keyword>
<organism evidence="2 3">
    <name type="scientific">Pelusios castaneus</name>
    <name type="common">West African mud turtle</name>
    <dbReference type="NCBI Taxonomy" id="367368"/>
    <lineage>
        <taxon>Eukaryota</taxon>
        <taxon>Metazoa</taxon>
        <taxon>Chordata</taxon>
        <taxon>Craniata</taxon>
        <taxon>Vertebrata</taxon>
        <taxon>Euteleostomi</taxon>
        <taxon>Archelosauria</taxon>
        <taxon>Testudinata</taxon>
        <taxon>Testudines</taxon>
        <taxon>Pleurodira</taxon>
        <taxon>Pelomedusidae</taxon>
        <taxon>Pelusios</taxon>
    </lineage>
</organism>
<evidence type="ECO:0008006" key="4">
    <source>
        <dbReference type="Google" id="ProtNLM"/>
    </source>
</evidence>
<dbReference type="PANTHER" id="PTHR43943">
    <property type="entry name" value="DEHYDROGENASE/REDUCTASE (SDR FAMILY) MEMBER 4"/>
    <property type="match status" value="1"/>
</dbReference>
<dbReference type="AlphaFoldDB" id="A0A8C8RW82"/>
<dbReference type="Proteomes" id="UP000694393">
    <property type="component" value="Unplaced"/>
</dbReference>
<comment type="similarity">
    <text evidence="1">Belongs to the short-chain dehydrogenases/reductases (SDR) family.</text>
</comment>
<dbReference type="InterPro" id="IPR036291">
    <property type="entry name" value="NAD(P)-bd_dom_sf"/>
</dbReference>
<dbReference type="Gene3D" id="3.40.50.720">
    <property type="entry name" value="NAD(P)-binding Rossmann-like Domain"/>
    <property type="match status" value="2"/>
</dbReference>
<evidence type="ECO:0000313" key="2">
    <source>
        <dbReference type="Ensembl" id="ENSPCEP00000011416.1"/>
    </source>
</evidence>
<accession>A0A8C8RW82</accession>
<reference evidence="2" key="2">
    <citation type="submission" date="2025-09" db="UniProtKB">
        <authorList>
            <consortium name="Ensembl"/>
        </authorList>
    </citation>
    <scope>IDENTIFICATION</scope>
</reference>
<dbReference type="Pfam" id="PF00106">
    <property type="entry name" value="adh_short"/>
    <property type="match status" value="1"/>
</dbReference>
<dbReference type="SUPFAM" id="SSF51735">
    <property type="entry name" value="NAD(P)-binding Rossmann-fold domains"/>
    <property type="match status" value="1"/>
</dbReference>
<protein>
    <recommendedName>
        <fullName evidence="4">Dehydrogenase/reductase SDR family member 4</fullName>
    </recommendedName>
</protein>
<proteinExistence type="inferred from homology"/>
<sequence>IPPPCRNSAPITNPHPLLTQPCQCLAQDGTHMVLSSRKQSNVDRAMAELQAQNLSISGTVCHVGQAEDREHLVAMALEHHGGIDILVSNAAVNPFIGNIFDATEEVWNKVVVRQSEKGGGVTRRLGLPSVCGGVVSFLCSPNASYITGETVAVGGGAPSRL</sequence>
<reference evidence="2" key="1">
    <citation type="submission" date="2025-08" db="UniProtKB">
        <authorList>
            <consortium name="Ensembl"/>
        </authorList>
    </citation>
    <scope>IDENTIFICATION</scope>
</reference>
<evidence type="ECO:0000256" key="1">
    <source>
        <dbReference type="ARBA" id="ARBA00006484"/>
    </source>
</evidence>
<dbReference type="Ensembl" id="ENSPCET00000011788.1">
    <property type="protein sequence ID" value="ENSPCEP00000011416.1"/>
    <property type="gene ID" value="ENSPCEG00000009022.1"/>
</dbReference>
<dbReference type="PANTHER" id="PTHR43943:SF2">
    <property type="entry name" value="DEHYDROGENASE_REDUCTASE 4"/>
    <property type="match status" value="1"/>
</dbReference>